<feature type="domain" description="GED" evidence="39">
    <location>
        <begin position="650"/>
        <end position="741"/>
    </location>
</feature>
<feature type="domain" description="Dynamin-type G" evidence="40">
    <location>
        <begin position="28"/>
        <end position="294"/>
    </location>
</feature>
<feature type="domain" description="PH" evidence="38">
    <location>
        <begin position="516"/>
        <end position="621"/>
    </location>
</feature>
<dbReference type="InterPro" id="IPR045063">
    <property type="entry name" value="Dynamin_N"/>
</dbReference>
<evidence type="ECO:0000256" key="19">
    <source>
        <dbReference type="ARBA" id="ARBA00022949"/>
    </source>
</evidence>
<dbReference type="AlphaFoldDB" id="A0AAV1PBK4"/>
<dbReference type="GO" id="GO:0006909">
    <property type="term" value="P:phagocytosis"/>
    <property type="evidence" value="ECO:0007669"/>
    <property type="project" value="UniProtKB-KW"/>
</dbReference>
<evidence type="ECO:0000256" key="33">
    <source>
        <dbReference type="ARBA" id="ARBA00050873"/>
    </source>
</evidence>
<dbReference type="GO" id="GO:0016185">
    <property type="term" value="P:synaptic vesicle budding from presynaptic endocytic zone membrane"/>
    <property type="evidence" value="ECO:0007669"/>
    <property type="project" value="TreeGrafter"/>
</dbReference>
<dbReference type="GO" id="GO:0030670">
    <property type="term" value="C:phagocytic vesicle membrane"/>
    <property type="evidence" value="ECO:0007669"/>
    <property type="project" value="UniProtKB-SubCell"/>
</dbReference>
<evidence type="ECO:0000256" key="27">
    <source>
        <dbReference type="ARBA" id="ARBA00023273"/>
    </source>
</evidence>
<evidence type="ECO:0000256" key="28">
    <source>
        <dbReference type="ARBA" id="ARBA00023329"/>
    </source>
</evidence>
<gene>
    <name evidence="41" type="ORF">FSCOSCO3_A026251</name>
</gene>
<keyword evidence="15 36" id="KW-0547">Nucleotide-binding</keyword>
<keyword evidence="11" id="KW-0597">Phosphoprotein</keyword>
<dbReference type="InterPro" id="IPR003130">
    <property type="entry name" value="GED"/>
</dbReference>
<dbReference type="InterPro" id="IPR000375">
    <property type="entry name" value="Dynamin_stalk"/>
</dbReference>
<keyword evidence="13" id="KW-0771">Synaptosome</keyword>
<dbReference type="InterPro" id="IPR030381">
    <property type="entry name" value="G_DYNAMIN_dom"/>
</dbReference>
<dbReference type="GO" id="GO:0008017">
    <property type="term" value="F:microtubule binding"/>
    <property type="evidence" value="ECO:0007669"/>
    <property type="project" value="TreeGrafter"/>
</dbReference>
<comment type="catalytic activity">
    <reaction evidence="33">
        <text>GTP + H2O = GDP + phosphate + H(+)</text>
        <dbReference type="Rhea" id="RHEA:19669"/>
        <dbReference type="ChEBI" id="CHEBI:15377"/>
        <dbReference type="ChEBI" id="CHEBI:15378"/>
        <dbReference type="ChEBI" id="CHEBI:37565"/>
        <dbReference type="ChEBI" id="CHEBI:43474"/>
        <dbReference type="ChEBI" id="CHEBI:58189"/>
        <dbReference type="EC" id="3.6.5.5"/>
    </reaction>
    <physiologicalReaction direction="left-to-right" evidence="33">
        <dbReference type="Rhea" id="RHEA:19670"/>
    </physiologicalReaction>
</comment>
<dbReference type="EC" id="3.6.5.5" evidence="8"/>
<dbReference type="SMART" id="SM00053">
    <property type="entry name" value="DYNc"/>
    <property type="match status" value="1"/>
</dbReference>
<dbReference type="PANTHER" id="PTHR11566">
    <property type="entry name" value="DYNAMIN"/>
    <property type="match status" value="1"/>
</dbReference>
<evidence type="ECO:0000256" key="7">
    <source>
        <dbReference type="ARBA" id="ARBA00004600"/>
    </source>
</evidence>
<evidence type="ECO:0000256" key="25">
    <source>
        <dbReference type="ARBA" id="ARBA00023176"/>
    </source>
</evidence>
<keyword evidence="14" id="KW-0493">Microtubule</keyword>
<dbReference type="Pfam" id="PF02212">
    <property type="entry name" value="GED"/>
    <property type="match status" value="1"/>
</dbReference>
<evidence type="ECO:0000256" key="16">
    <source>
        <dbReference type="ARBA" id="ARBA00022753"/>
    </source>
</evidence>
<keyword evidence="22 36" id="KW-0342">GTP-binding</keyword>
<evidence type="ECO:0000256" key="23">
    <source>
        <dbReference type="ARBA" id="ARBA00023136"/>
    </source>
</evidence>
<keyword evidence="20" id="KW-0007">Acetylation</keyword>
<dbReference type="SUPFAM" id="SSF50729">
    <property type="entry name" value="PH domain-like"/>
    <property type="match status" value="1"/>
</dbReference>
<feature type="compositionally biased region" description="Pro residues" evidence="37">
    <location>
        <begin position="784"/>
        <end position="809"/>
    </location>
</feature>
<keyword evidence="42" id="KW-1185">Reference proteome</keyword>
<evidence type="ECO:0000256" key="2">
    <source>
        <dbReference type="ARBA" id="ARBA00004132"/>
    </source>
</evidence>
<feature type="compositionally biased region" description="Pro residues" evidence="37">
    <location>
        <begin position="831"/>
        <end position="847"/>
    </location>
</feature>
<keyword evidence="24" id="KW-0505">Motor protein</keyword>
<evidence type="ECO:0000256" key="17">
    <source>
        <dbReference type="ARBA" id="ARBA00022801"/>
    </source>
</evidence>
<dbReference type="GO" id="GO:0030496">
    <property type="term" value="C:midbody"/>
    <property type="evidence" value="ECO:0007669"/>
    <property type="project" value="UniProtKB-SubCell"/>
</dbReference>
<dbReference type="FunFam" id="1.20.120.1240:FF:000014">
    <property type="entry name" value="Dynamin 2b"/>
    <property type="match status" value="1"/>
</dbReference>
<evidence type="ECO:0000256" key="30">
    <source>
        <dbReference type="ARBA" id="ARBA00034102"/>
    </source>
</evidence>
<evidence type="ECO:0000256" key="14">
    <source>
        <dbReference type="ARBA" id="ARBA00022701"/>
    </source>
</evidence>
<dbReference type="Pfam" id="PF00350">
    <property type="entry name" value="Dynamin_N"/>
    <property type="match status" value="1"/>
</dbReference>
<dbReference type="PROSITE" id="PS50003">
    <property type="entry name" value="PH_DOMAIN"/>
    <property type="match status" value="1"/>
</dbReference>
<dbReference type="GO" id="GO:0005525">
    <property type="term" value="F:GTP binding"/>
    <property type="evidence" value="ECO:0007669"/>
    <property type="project" value="UniProtKB-KW"/>
</dbReference>
<comment type="similarity">
    <text evidence="36">Belongs to the TRAFAC class dynamin-like GTPase superfamily. Dynamin/Fzo/YdjA family.</text>
</comment>
<evidence type="ECO:0000259" key="39">
    <source>
        <dbReference type="PROSITE" id="PS51388"/>
    </source>
</evidence>
<dbReference type="PROSITE" id="PS51388">
    <property type="entry name" value="GED"/>
    <property type="match status" value="1"/>
</dbReference>
<dbReference type="Pfam" id="PF00169">
    <property type="entry name" value="PH"/>
    <property type="match status" value="1"/>
</dbReference>
<organism evidence="41 42">
    <name type="scientific">Scomber scombrus</name>
    <name type="common">Atlantic mackerel</name>
    <name type="synonym">Scomber vernalis</name>
    <dbReference type="NCBI Taxonomy" id="13677"/>
    <lineage>
        <taxon>Eukaryota</taxon>
        <taxon>Metazoa</taxon>
        <taxon>Chordata</taxon>
        <taxon>Craniata</taxon>
        <taxon>Vertebrata</taxon>
        <taxon>Euteleostomi</taxon>
        <taxon>Actinopterygii</taxon>
        <taxon>Neopterygii</taxon>
        <taxon>Teleostei</taxon>
        <taxon>Neoteleostei</taxon>
        <taxon>Acanthomorphata</taxon>
        <taxon>Pelagiaria</taxon>
        <taxon>Scombriformes</taxon>
        <taxon>Scombridae</taxon>
        <taxon>Scomber</taxon>
    </lineage>
</organism>
<dbReference type="InterPro" id="IPR001401">
    <property type="entry name" value="Dynamin_GTPase"/>
</dbReference>
<comment type="subcellular location">
    <subcellularLocation>
        <location evidence="6">Cell projection</location>
        <location evidence="6">Phagocytic cup</location>
    </subcellularLocation>
    <subcellularLocation>
        <location evidence="4">Cell projection</location>
        <location evidence="4">Podosome</location>
    </subcellularLocation>
    <subcellularLocation>
        <location evidence="34">Cell projection</location>
        <location evidence="34">Uropodium</location>
    </subcellularLocation>
    <subcellularLocation>
        <location evidence="1">Cytoplasm</location>
        <location evidence="1">Cytoskeleton</location>
        <location evidence="1">Microtubule organizing center</location>
        <location evidence="1">Centrosome</location>
        <location evidence="1">Centriole</location>
    </subcellularLocation>
    <subcellularLocation>
        <location evidence="2">Cytoplasmic vesicle</location>
        <location evidence="2">Clathrin-coated vesicle</location>
    </subcellularLocation>
    <subcellularLocation>
        <location evidence="32">Cytoplasmic vesicle</location>
        <location evidence="32">Phagosome membrane</location>
        <topology evidence="32">Peripheral membrane protein</topology>
    </subcellularLocation>
    <subcellularLocation>
        <location evidence="7">Membrane</location>
        <location evidence="7">Clathrin-coated pit</location>
    </subcellularLocation>
    <subcellularLocation>
        <location evidence="5">Midbody</location>
    </subcellularLocation>
    <subcellularLocation>
        <location evidence="31">Postsynaptic density</location>
    </subcellularLocation>
    <subcellularLocation>
        <location evidence="3">Recycling endosome</location>
    </subcellularLocation>
    <subcellularLocation>
        <location evidence="30">Synapse</location>
        <location evidence="30">Synaptosome</location>
    </subcellularLocation>
</comment>
<dbReference type="PANTHER" id="PTHR11566:SF23">
    <property type="entry name" value="DYNAMIN-2"/>
    <property type="match status" value="1"/>
</dbReference>
<evidence type="ECO:0000256" key="31">
    <source>
        <dbReference type="ARBA" id="ARBA00034105"/>
    </source>
</evidence>
<dbReference type="FunFam" id="1.20.120.1240:FF:000019">
    <property type="entry name" value="Dynamin 2"/>
    <property type="match status" value="1"/>
</dbReference>
<dbReference type="GO" id="GO:0003924">
    <property type="term" value="F:GTPase activity"/>
    <property type="evidence" value="ECO:0007669"/>
    <property type="project" value="InterPro"/>
</dbReference>
<dbReference type="InterPro" id="IPR020850">
    <property type="entry name" value="GED_dom"/>
</dbReference>
<dbReference type="GO" id="GO:0005874">
    <property type="term" value="C:microtubule"/>
    <property type="evidence" value="ECO:0007669"/>
    <property type="project" value="UniProtKB-KW"/>
</dbReference>
<keyword evidence="25" id="KW-0168">Coated pit</keyword>
<dbReference type="InterPro" id="IPR022812">
    <property type="entry name" value="Dynamin"/>
</dbReference>
<evidence type="ECO:0000256" key="11">
    <source>
        <dbReference type="ARBA" id="ARBA00022553"/>
    </source>
</evidence>
<evidence type="ECO:0000256" key="29">
    <source>
        <dbReference type="ARBA" id="ARBA00031810"/>
    </source>
</evidence>
<dbReference type="PROSITE" id="PS51718">
    <property type="entry name" value="G_DYNAMIN_2"/>
    <property type="match status" value="1"/>
</dbReference>
<dbReference type="GO" id="GO:0031623">
    <property type="term" value="P:receptor internalization"/>
    <property type="evidence" value="ECO:0007669"/>
    <property type="project" value="TreeGrafter"/>
</dbReference>
<evidence type="ECO:0000256" key="32">
    <source>
        <dbReference type="ARBA" id="ARBA00046301"/>
    </source>
</evidence>
<evidence type="ECO:0000256" key="26">
    <source>
        <dbReference type="ARBA" id="ARBA00023212"/>
    </source>
</evidence>
<evidence type="ECO:0000256" key="1">
    <source>
        <dbReference type="ARBA" id="ARBA00004114"/>
    </source>
</evidence>
<dbReference type="Gene3D" id="1.20.120.1240">
    <property type="entry name" value="Dynamin, middle domain"/>
    <property type="match status" value="2"/>
</dbReference>
<keyword evidence="18" id="KW-0581">Phagocytosis</keyword>
<evidence type="ECO:0000313" key="42">
    <source>
        <dbReference type="Proteomes" id="UP001314229"/>
    </source>
</evidence>
<keyword evidence="27" id="KW-0966">Cell projection</keyword>
<protein>
    <recommendedName>
        <fullName evidence="35">Dynamin-2</fullName>
        <ecNumber evidence="8">3.6.5.5</ecNumber>
    </recommendedName>
    <alternativeName>
        <fullName evidence="9">Interferon-induced GTP-binding protein Mx</fullName>
    </alternativeName>
    <alternativeName>
        <fullName evidence="29">Interferon-inducible Mx protein</fullName>
    </alternativeName>
</protein>
<keyword evidence="28" id="KW-0968">Cytoplasmic vesicle</keyword>
<proteinExistence type="inferred from homology"/>
<dbReference type="FunFam" id="3.40.50.300:FF:000045">
    <property type="entry name" value="dynamin-1 isoform X2"/>
    <property type="match status" value="1"/>
</dbReference>
<keyword evidence="10" id="KW-0963">Cytoplasm</keyword>
<keyword evidence="16" id="KW-0967">Endosome</keyword>
<dbReference type="Gene3D" id="3.40.50.300">
    <property type="entry name" value="P-loop containing nucleotide triphosphate hydrolases"/>
    <property type="match status" value="1"/>
</dbReference>
<keyword evidence="17" id="KW-0378">Hydrolase</keyword>
<dbReference type="SUPFAM" id="SSF52540">
    <property type="entry name" value="P-loop containing nucleoside triphosphate hydrolases"/>
    <property type="match status" value="1"/>
</dbReference>
<dbReference type="Pfam" id="PF01031">
    <property type="entry name" value="Dynamin_M"/>
    <property type="match status" value="1"/>
</dbReference>
<feature type="region of interest" description="Disordered" evidence="37">
    <location>
        <begin position="761"/>
        <end position="863"/>
    </location>
</feature>
<evidence type="ECO:0000256" key="35">
    <source>
        <dbReference type="ARBA" id="ARBA00073712"/>
    </source>
</evidence>
<evidence type="ECO:0000259" key="38">
    <source>
        <dbReference type="PROSITE" id="PS50003"/>
    </source>
</evidence>
<dbReference type="InterPro" id="IPR019762">
    <property type="entry name" value="Dynamin_GTPase_CS"/>
</dbReference>
<dbReference type="EMBL" id="CAWUFR010000118">
    <property type="protein sequence ID" value="CAK6968369.1"/>
    <property type="molecule type" value="Genomic_DNA"/>
</dbReference>
<evidence type="ECO:0000256" key="6">
    <source>
        <dbReference type="ARBA" id="ARBA00004231"/>
    </source>
</evidence>
<evidence type="ECO:0000256" key="8">
    <source>
        <dbReference type="ARBA" id="ARBA00011980"/>
    </source>
</evidence>
<evidence type="ECO:0000256" key="10">
    <source>
        <dbReference type="ARBA" id="ARBA00022490"/>
    </source>
</evidence>
<dbReference type="GO" id="GO:0005905">
    <property type="term" value="C:clathrin-coated pit"/>
    <property type="evidence" value="ECO:0007669"/>
    <property type="project" value="UniProtKB-SubCell"/>
</dbReference>
<evidence type="ECO:0000256" key="22">
    <source>
        <dbReference type="ARBA" id="ARBA00023134"/>
    </source>
</evidence>
<dbReference type="InterPro" id="IPR027417">
    <property type="entry name" value="P-loop_NTPase"/>
</dbReference>
<dbReference type="GO" id="GO:0005814">
    <property type="term" value="C:centriole"/>
    <property type="evidence" value="ECO:0007669"/>
    <property type="project" value="UniProtKB-SubCell"/>
</dbReference>
<accession>A0AAV1PBK4</accession>
<evidence type="ECO:0000256" key="24">
    <source>
        <dbReference type="ARBA" id="ARBA00023175"/>
    </source>
</evidence>
<evidence type="ECO:0000256" key="3">
    <source>
        <dbReference type="ARBA" id="ARBA00004172"/>
    </source>
</evidence>
<evidence type="ECO:0000256" key="9">
    <source>
        <dbReference type="ARBA" id="ARBA00015210"/>
    </source>
</evidence>
<evidence type="ECO:0000256" key="36">
    <source>
        <dbReference type="RuleBase" id="RU003932"/>
    </source>
</evidence>
<keyword evidence="19" id="KW-0965">Cell junction</keyword>
<evidence type="ECO:0000313" key="41">
    <source>
        <dbReference type="EMBL" id="CAK6968369.1"/>
    </source>
</evidence>
<evidence type="ECO:0000259" key="40">
    <source>
        <dbReference type="PROSITE" id="PS51718"/>
    </source>
</evidence>
<sequence length="863" mass="96622">MGNRGMEDLIPLINKLQDAFSSIGQSCNLDLPQIAVVGGQSAGKSSVLENFVGRDFLPRGSGIVTRRPLILQLVNSITEHAEFLHCKGRKFVDFDEVRLEIEAETERLTGSNKGISPIPINLRVYSPNVLNLTLIDLPGMTKVAVGDQPVDIEHQIRDMLMQFITKESCLILAVTPANTDLANSDALKIAKEVDPQGLRTIGVITKLDLMDEGTDARDILENKLLPLRRGYIGVVNRSQKDIDGKKDIRAALAAERKFFLSHPAYRHIAERMGTPHLQKTLNQQLTNHIRDTLPGLRSKLQSQLLSLEKEVDEYKNFRPDDPTRKTKALLQMVQQFGVDFEKCIEGSGDQVDTSNLSGGAKINRIFHERFPFELVKMEFDEKELRKEISYAIKNIHGVRTGLFTPDLAFEAIVKKQIIKLKEPCLKCIDLVIQELINTVRQCTNKLGSYPRLREETERIVTTYVRERDSKTKGQVLLLIDIELSYINTNHEDFIGFANAQQRTAANATKKRVMPNQVIRRGWLTINISIMKGGSKDYWFVLTAESLSWYKDEEEKEKKYMLPLDNLKLRDVEKGFMSSKHVFAIFNTEQRNVYKDLRQIELACDTQEDVDSWKASFLRAGVYPEKDQPENEDAMNPSDTVSMDPQLERQVETIRNLVDSYIGIVNKSIRDLMPKTIMHLMINSAKDFIHSELLAYLYSAGDQGSLMEESAEQAQRRDEMLRMYHALKEALVIIGDISTTTISVPVPPPVDDTWIAKEQNLAQASRPASATAPPPSRPPAVRGPTPGPPPPLNPSPAFGAPPVPSRPGPPQAQTAYAGDPNSVPLVPSRPARVPPALPPGIPRRPPAAPNRSAVMRPSEPSLLD</sequence>
<evidence type="ECO:0000256" key="21">
    <source>
        <dbReference type="ARBA" id="ARBA00023018"/>
    </source>
</evidence>
<keyword evidence="26" id="KW-0206">Cytoskeleton</keyword>
<evidence type="ECO:0000256" key="18">
    <source>
        <dbReference type="ARBA" id="ARBA00022907"/>
    </source>
</evidence>
<evidence type="ECO:0000256" key="20">
    <source>
        <dbReference type="ARBA" id="ARBA00022990"/>
    </source>
</evidence>
<evidence type="ECO:0000256" key="13">
    <source>
        <dbReference type="ARBA" id="ARBA00022599"/>
    </source>
</evidence>
<evidence type="ECO:0000256" key="5">
    <source>
        <dbReference type="ARBA" id="ARBA00004214"/>
    </source>
</evidence>
<keyword evidence="21" id="KW-0770">Synapse</keyword>
<dbReference type="GO" id="GO:0043005">
    <property type="term" value="C:neuron projection"/>
    <property type="evidence" value="ECO:0007669"/>
    <property type="project" value="UniProtKB-KW"/>
</dbReference>
<dbReference type="FunFam" id="2.30.29.30:FF:000010">
    <property type="entry name" value="dynamin-1 isoform X2"/>
    <property type="match status" value="1"/>
</dbReference>
<dbReference type="GO" id="GO:0001931">
    <property type="term" value="C:uropod"/>
    <property type="evidence" value="ECO:0007669"/>
    <property type="project" value="UniProtKB-SubCell"/>
</dbReference>
<dbReference type="InterPro" id="IPR001849">
    <property type="entry name" value="PH_domain"/>
</dbReference>
<dbReference type="GO" id="GO:0002102">
    <property type="term" value="C:podosome"/>
    <property type="evidence" value="ECO:0007669"/>
    <property type="project" value="UniProtKB-SubCell"/>
</dbReference>
<evidence type="ECO:0000256" key="15">
    <source>
        <dbReference type="ARBA" id="ARBA00022741"/>
    </source>
</evidence>
<evidence type="ECO:0000256" key="37">
    <source>
        <dbReference type="SAM" id="MobiDB-lite"/>
    </source>
</evidence>
<dbReference type="PRINTS" id="PR00195">
    <property type="entry name" value="DYNAMIN"/>
</dbReference>
<evidence type="ECO:0000256" key="12">
    <source>
        <dbReference type="ARBA" id="ARBA00022583"/>
    </source>
</evidence>
<evidence type="ECO:0000256" key="34">
    <source>
        <dbReference type="ARBA" id="ARBA00060447"/>
    </source>
</evidence>
<dbReference type="CDD" id="cd08771">
    <property type="entry name" value="DLP_1"/>
    <property type="match status" value="1"/>
</dbReference>
<keyword evidence="23" id="KW-0472">Membrane</keyword>
<reference evidence="41 42" key="1">
    <citation type="submission" date="2024-01" db="EMBL/GenBank/DDBJ databases">
        <authorList>
            <person name="Alioto T."/>
            <person name="Alioto T."/>
            <person name="Gomez Garrido J."/>
        </authorList>
    </citation>
    <scope>NUCLEOTIDE SEQUENCE [LARGE SCALE GENOMIC DNA]</scope>
</reference>
<dbReference type="GO" id="GO:0098793">
    <property type="term" value="C:presynapse"/>
    <property type="evidence" value="ECO:0007669"/>
    <property type="project" value="GOC"/>
</dbReference>
<dbReference type="GO" id="GO:0055037">
    <property type="term" value="C:recycling endosome"/>
    <property type="evidence" value="ECO:0007669"/>
    <property type="project" value="UniProtKB-SubCell"/>
</dbReference>
<dbReference type="SMART" id="SM00302">
    <property type="entry name" value="GED"/>
    <property type="match status" value="1"/>
</dbReference>
<dbReference type="Proteomes" id="UP001314229">
    <property type="component" value="Unassembled WGS sequence"/>
</dbReference>
<dbReference type="GO" id="GO:0001891">
    <property type="term" value="C:phagocytic cup"/>
    <property type="evidence" value="ECO:0007669"/>
    <property type="project" value="UniProtKB-SubCell"/>
</dbReference>
<dbReference type="GO" id="GO:0030136">
    <property type="term" value="C:clathrin-coated vesicle"/>
    <property type="evidence" value="ECO:0007669"/>
    <property type="project" value="UniProtKB-SubCell"/>
</dbReference>
<dbReference type="CDD" id="cd01256">
    <property type="entry name" value="PH_dynamin"/>
    <property type="match status" value="1"/>
</dbReference>
<dbReference type="GO" id="GO:0014069">
    <property type="term" value="C:postsynaptic density"/>
    <property type="evidence" value="ECO:0007669"/>
    <property type="project" value="UniProtKB-SubCell"/>
</dbReference>
<dbReference type="SMART" id="SM00233">
    <property type="entry name" value="PH"/>
    <property type="match status" value="1"/>
</dbReference>
<comment type="caution">
    <text evidence="41">The sequence shown here is derived from an EMBL/GenBank/DDBJ whole genome shotgun (WGS) entry which is preliminary data.</text>
</comment>
<dbReference type="PROSITE" id="PS00410">
    <property type="entry name" value="G_DYNAMIN_1"/>
    <property type="match status" value="1"/>
</dbReference>
<keyword evidence="12" id="KW-0254">Endocytosis</keyword>
<evidence type="ECO:0000256" key="4">
    <source>
        <dbReference type="ARBA" id="ARBA00004188"/>
    </source>
</evidence>
<name>A0AAV1PBK4_SCOSC</name>